<dbReference type="Gene3D" id="2.60.40.790">
    <property type="match status" value="1"/>
</dbReference>
<evidence type="ECO:0000256" key="2">
    <source>
        <dbReference type="PROSITE-ProRule" id="PRU00285"/>
    </source>
</evidence>
<evidence type="ECO:0000256" key="1">
    <source>
        <dbReference type="ARBA" id="ARBA00023016"/>
    </source>
</evidence>
<dbReference type="SUPFAM" id="SSF49764">
    <property type="entry name" value="HSP20-like chaperones"/>
    <property type="match status" value="1"/>
</dbReference>
<dbReference type="InterPro" id="IPR002068">
    <property type="entry name" value="A-crystallin/Hsp20_dom"/>
</dbReference>
<dbReference type="RefSeq" id="WP_354014619.1">
    <property type="nucleotide sequence ID" value="NZ_JBEPMU010000004.1"/>
</dbReference>
<dbReference type="InterPro" id="IPR037913">
    <property type="entry name" value="ACD_IbpA/B"/>
</dbReference>
<accession>A0ABV2JWM1</accession>
<protein>
    <submittedName>
        <fullName evidence="5">Molecular chaperone IbpA</fullName>
    </submittedName>
</protein>
<dbReference type="CDD" id="cd06470">
    <property type="entry name" value="ACD_IbpA-B_like"/>
    <property type="match status" value="1"/>
</dbReference>
<proteinExistence type="inferred from homology"/>
<name>A0ABV2JWM1_9GAMM</name>
<dbReference type="InterPro" id="IPR008978">
    <property type="entry name" value="HSP20-like_chaperone"/>
</dbReference>
<keyword evidence="6" id="KW-1185">Reference proteome</keyword>
<keyword evidence="1" id="KW-0346">Stress response</keyword>
<dbReference type="PANTHER" id="PTHR47062">
    <property type="match status" value="1"/>
</dbReference>
<evidence type="ECO:0000256" key="3">
    <source>
        <dbReference type="RuleBase" id="RU003616"/>
    </source>
</evidence>
<comment type="caution">
    <text evidence="5">The sequence shown here is derived from an EMBL/GenBank/DDBJ whole genome shotgun (WGS) entry which is preliminary data.</text>
</comment>
<comment type="similarity">
    <text evidence="2 3">Belongs to the small heat shock protein (HSP20) family.</text>
</comment>
<dbReference type="Pfam" id="PF00011">
    <property type="entry name" value="HSP20"/>
    <property type="match status" value="1"/>
</dbReference>
<reference evidence="5 6" key="1">
    <citation type="submission" date="2024-06" db="EMBL/GenBank/DDBJ databases">
        <title>Sorghum-associated microbial communities from plants grown in Nebraska, USA.</title>
        <authorList>
            <person name="Schachtman D."/>
        </authorList>
    </citation>
    <scope>NUCLEOTIDE SEQUENCE [LARGE SCALE GENOMIC DNA]</scope>
    <source>
        <strain evidence="5 6">1073</strain>
    </source>
</reference>
<dbReference type="PROSITE" id="PS01031">
    <property type="entry name" value="SHSP"/>
    <property type="match status" value="1"/>
</dbReference>
<evidence type="ECO:0000259" key="4">
    <source>
        <dbReference type="PROSITE" id="PS01031"/>
    </source>
</evidence>
<gene>
    <name evidence="5" type="ORF">ABIC75_002965</name>
</gene>
<organism evidence="5 6">
    <name type="scientific">Dyella japonica</name>
    <dbReference type="NCBI Taxonomy" id="231455"/>
    <lineage>
        <taxon>Bacteria</taxon>
        <taxon>Pseudomonadati</taxon>
        <taxon>Pseudomonadota</taxon>
        <taxon>Gammaproteobacteria</taxon>
        <taxon>Lysobacterales</taxon>
        <taxon>Rhodanobacteraceae</taxon>
        <taxon>Dyella</taxon>
    </lineage>
</organism>
<feature type="domain" description="SHSP" evidence="4">
    <location>
        <begin position="30"/>
        <end position="140"/>
    </location>
</feature>
<sequence length="154" mass="17323">MRTVLDFSPLHRSSIGFDRVLDLLEAAARTQTNDNWPPFDSVKLSEDKYRITMAVAGFSREDINLTVQANVLTVSGERKGEQEGEVLHRGIANRPFNRRFELAEHVQVTGARMENGLLVIDLKREIPEAYKLRRIEIGETLAAPSVAHIQNQAA</sequence>
<dbReference type="Proteomes" id="UP001549184">
    <property type="component" value="Unassembled WGS sequence"/>
</dbReference>
<evidence type="ECO:0000313" key="6">
    <source>
        <dbReference type="Proteomes" id="UP001549184"/>
    </source>
</evidence>
<evidence type="ECO:0000313" key="5">
    <source>
        <dbReference type="EMBL" id="MET3653229.1"/>
    </source>
</evidence>
<dbReference type="EMBL" id="JBEPMU010000004">
    <property type="protein sequence ID" value="MET3653229.1"/>
    <property type="molecule type" value="Genomic_DNA"/>
</dbReference>
<dbReference type="PANTHER" id="PTHR47062:SF1">
    <property type="entry name" value="SMALL HEAT SHOCK PROTEIN IBPA"/>
    <property type="match status" value="1"/>
</dbReference>